<evidence type="ECO:0000256" key="3">
    <source>
        <dbReference type="ARBA" id="ARBA00022530"/>
    </source>
</evidence>
<dbReference type="InterPro" id="IPR051418">
    <property type="entry name" value="Spondin/Thrombospondin_T1"/>
</dbReference>
<evidence type="ECO:0000313" key="13">
    <source>
        <dbReference type="EMBL" id="JAT18512.1"/>
    </source>
</evidence>
<name>A0A1B6L444_9HEMI</name>
<dbReference type="GO" id="GO:0004867">
    <property type="term" value="F:serine-type endopeptidase inhibitor activity"/>
    <property type="evidence" value="ECO:0007669"/>
    <property type="project" value="UniProtKB-KW"/>
</dbReference>
<dbReference type="SMART" id="SM00209">
    <property type="entry name" value="TSP1"/>
    <property type="match status" value="4"/>
</dbReference>
<dbReference type="InterPro" id="IPR038678">
    <property type="entry name" value="Spondin_N_sf"/>
</dbReference>
<evidence type="ECO:0000259" key="11">
    <source>
        <dbReference type="PROSITE" id="PS50279"/>
    </source>
</evidence>
<dbReference type="GO" id="GO:0031012">
    <property type="term" value="C:extracellular matrix"/>
    <property type="evidence" value="ECO:0007669"/>
    <property type="project" value="TreeGrafter"/>
</dbReference>
<dbReference type="PRINTS" id="PR00759">
    <property type="entry name" value="BASICPTASE"/>
</dbReference>
<keyword evidence="5" id="KW-0479">Metal-binding</keyword>
<keyword evidence="9" id="KW-1015">Disulfide bond</keyword>
<evidence type="ECO:0000259" key="12">
    <source>
        <dbReference type="PROSITE" id="PS51020"/>
    </source>
</evidence>
<accession>A0A1B6L444</accession>
<dbReference type="PROSITE" id="PS51020">
    <property type="entry name" value="SPONDIN"/>
    <property type="match status" value="1"/>
</dbReference>
<evidence type="ECO:0008006" key="14">
    <source>
        <dbReference type="Google" id="ProtNLM"/>
    </source>
</evidence>
<dbReference type="FunFam" id="2.60.40.2130:FF:000002">
    <property type="entry name" value="Putative Spondin-1"/>
    <property type="match status" value="1"/>
</dbReference>
<keyword evidence="8" id="KW-0722">Serine protease inhibitor</keyword>
<keyword evidence="6" id="KW-0732">Signal</keyword>
<dbReference type="CDD" id="cd00109">
    <property type="entry name" value="Kunitz-type"/>
    <property type="match status" value="1"/>
</dbReference>
<evidence type="ECO:0000256" key="6">
    <source>
        <dbReference type="ARBA" id="ARBA00022729"/>
    </source>
</evidence>
<evidence type="ECO:0000256" key="10">
    <source>
        <dbReference type="ARBA" id="ARBA00023180"/>
    </source>
</evidence>
<comment type="subcellular location">
    <subcellularLocation>
        <location evidence="1">Secreted</location>
        <location evidence="1">Extracellular space</location>
        <location evidence="1">Extracellular matrix</location>
    </subcellularLocation>
</comment>
<dbReference type="PROSITE" id="PS50279">
    <property type="entry name" value="BPTI_KUNITZ_2"/>
    <property type="match status" value="1"/>
</dbReference>
<proteinExistence type="predicted"/>
<protein>
    <recommendedName>
        <fullName evidence="14">Spondin-1</fullName>
    </recommendedName>
</protein>
<evidence type="ECO:0000256" key="1">
    <source>
        <dbReference type="ARBA" id="ARBA00004498"/>
    </source>
</evidence>
<evidence type="ECO:0000256" key="2">
    <source>
        <dbReference type="ARBA" id="ARBA00022525"/>
    </source>
</evidence>
<dbReference type="InterPro" id="IPR036880">
    <property type="entry name" value="Kunitz_BPTI_sf"/>
</dbReference>
<evidence type="ECO:0000256" key="8">
    <source>
        <dbReference type="ARBA" id="ARBA00022900"/>
    </source>
</evidence>
<evidence type="ECO:0000256" key="4">
    <source>
        <dbReference type="ARBA" id="ARBA00022690"/>
    </source>
</evidence>
<dbReference type="InterPro" id="IPR009465">
    <property type="entry name" value="Spondin_N"/>
</dbReference>
<dbReference type="PROSITE" id="PS00280">
    <property type="entry name" value="BPTI_KUNITZ_1"/>
    <property type="match status" value="1"/>
</dbReference>
<dbReference type="SUPFAM" id="SSF82895">
    <property type="entry name" value="TSP-1 type 1 repeat"/>
    <property type="match status" value="4"/>
</dbReference>
<dbReference type="InterPro" id="IPR036383">
    <property type="entry name" value="TSP1_rpt_sf"/>
</dbReference>
<organism evidence="13">
    <name type="scientific">Graphocephala atropunctata</name>
    <dbReference type="NCBI Taxonomy" id="36148"/>
    <lineage>
        <taxon>Eukaryota</taxon>
        <taxon>Metazoa</taxon>
        <taxon>Ecdysozoa</taxon>
        <taxon>Arthropoda</taxon>
        <taxon>Hexapoda</taxon>
        <taxon>Insecta</taxon>
        <taxon>Pterygota</taxon>
        <taxon>Neoptera</taxon>
        <taxon>Paraneoptera</taxon>
        <taxon>Hemiptera</taxon>
        <taxon>Auchenorrhyncha</taxon>
        <taxon>Membracoidea</taxon>
        <taxon>Cicadellidae</taxon>
        <taxon>Cicadellinae</taxon>
        <taxon>Cicadellini</taxon>
        <taxon>Graphocephala</taxon>
    </lineage>
</organism>
<feature type="domain" description="Spondin" evidence="12">
    <location>
        <begin position="18"/>
        <end position="208"/>
    </location>
</feature>
<dbReference type="GO" id="GO:0046872">
    <property type="term" value="F:metal ion binding"/>
    <property type="evidence" value="ECO:0007669"/>
    <property type="project" value="UniProtKB-KW"/>
</dbReference>
<dbReference type="Gene3D" id="4.10.410.10">
    <property type="entry name" value="Pancreatic trypsin inhibitor Kunitz domain"/>
    <property type="match status" value="1"/>
</dbReference>
<feature type="non-terminal residue" evidence="13">
    <location>
        <position position="1"/>
    </location>
</feature>
<keyword evidence="7" id="KW-0130">Cell adhesion</keyword>
<keyword evidence="3" id="KW-0272">Extracellular matrix</keyword>
<dbReference type="GO" id="GO:0007155">
    <property type="term" value="P:cell adhesion"/>
    <property type="evidence" value="ECO:0007669"/>
    <property type="project" value="UniProtKB-KW"/>
</dbReference>
<keyword evidence="10" id="KW-0325">Glycoprotein</keyword>
<evidence type="ECO:0000256" key="7">
    <source>
        <dbReference type="ARBA" id="ARBA00022889"/>
    </source>
</evidence>
<keyword evidence="4" id="KW-0646">Protease inhibitor</keyword>
<gene>
    <name evidence="13" type="ORF">g.4951</name>
</gene>
<dbReference type="PANTHER" id="PTHR11311">
    <property type="entry name" value="SPONDIN"/>
    <property type="match status" value="1"/>
</dbReference>
<dbReference type="Pfam" id="PF19028">
    <property type="entry name" value="TSP1_spondin"/>
    <property type="match status" value="2"/>
</dbReference>
<dbReference type="AlphaFoldDB" id="A0A1B6L444"/>
<dbReference type="FunFam" id="4.10.410.10:FF:000020">
    <property type="entry name" value="Collagen, type VI, alpha 3"/>
    <property type="match status" value="1"/>
</dbReference>
<dbReference type="SMART" id="SM00131">
    <property type="entry name" value="KU"/>
    <property type="match status" value="1"/>
</dbReference>
<feature type="domain" description="BPTI/Kunitz inhibitor" evidence="11">
    <location>
        <begin position="459"/>
        <end position="509"/>
    </location>
</feature>
<dbReference type="InterPro" id="IPR044004">
    <property type="entry name" value="TSP1_spondin_dom"/>
</dbReference>
<dbReference type="InterPro" id="IPR000884">
    <property type="entry name" value="TSP1_rpt"/>
</dbReference>
<dbReference type="InterPro" id="IPR020901">
    <property type="entry name" value="Prtase_inh_Kunz-CS"/>
</dbReference>
<dbReference type="Pfam" id="PF06468">
    <property type="entry name" value="Spond_N"/>
    <property type="match status" value="1"/>
</dbReference>
<dbReference type="Pfam" id="PF00014">
    <property type="entry name" value="Kunitz_BPTI"/>
    <property type="match status" value="1"/>
</dbReference>
<dbReference type="PANTHER" id="PTHR11311:SF23">
    <property type="entry name" value="SPONDIN-1"/>
    <property type="match status" value="1"/>
</dbReference>
<reference evidence="13" key="1">
    <citation type="submission" date="2015-11" db="EMBL/GenBank/DDBJ databases">
        <title>De novo transcriptome assembly of four potential Pierce s Disease insect vectors from Arizona vineyards.</title>
        <authorList>
            <person name="Tassone E.E."/>
        </authorList>
    </citation>
    <scope>NUCLEOTIDE SEQUENCE</scope>
</reference>
<dbReference type="NCBIfam" id="NF038123">
    <property type="entry name" value="NF038123_dom"/>
    <property type="match status" value="1"/>
</dbReference>
<evidence type="ECO:0000256" key="5">
    <source>
        <dbReference type="ARBA" id="ARBA00022723"/>
    </source>
</evidence>
<sequence length="594" mass="66644">QLSRTICELTETTQGPTAPEECCACDQAKYKFIFEGLWSNITHPKDFPFSLWLTHFSDVIGGSHGRNFTVWREGDIASNALRQLAEWGSVRAMEQELRLKSKGLKTLIKAAGLWYPNVNSNTSSSFRVDRSKHLLSLVSMFGPSPDWVVGVSGMDLCLPNCTWIPNKVVDLYPYDAGTDNGITYMSPNSATMPQEPIQKITSMYPEDPRAPFYDPTGRDIPPLARLYVTLDQLIPRSCSDKTEDELLEKVTVSENSEDTSRKECAVTEYSPWSVCSVTCGKGLRVRTRSYLQPAIAHQAQCDRQLVSREMCVAETPLCPGDEEELSPIDEKLCAVSAWEPWSDCTATCGEGMKMRTRHFLERMGSKKCPHVTLVEKEPCIEPPCTYEETPDPDCPTTQWSEWSPCSARCGPGQRVRSRILLVEPEDKVQCAARRQLVQHHPCTGRADCVVDMITAKATCMMEAEVGQCRGYFQRWFFSTMKAMCVPFVYSGCRGNRNNFLTEEDCHRTCSVVRDALLEGDRPANVSVPVRAITGPPVDCVMSLWSQFTPCSVSCGTGFRERTRSVLVEPKNGGQACPRTVTRRRRCHIPPEYCH</sequence>
<dbReference type="InterPro" id="IPR002223">
    <property type="entry name" value="Kunitz_BPTI"/>
</dbReference>
<dbReference type="SUPFAM" id="SSF57362">
    <property type="entry name" value="BPTI-like"/>
    <property type="match status" value="1"/>
</dbReference>
<dbReference type="Pfam" id="PF00090">
    <property type="entry name" value="TSP_1"/>
    <property type="match status" value="2"/>
</dbReference>
<dbReference type="PROSITE" id="PS50092">
    <property type="entry name" value="TSP1"/>
    <property type="match status" value="4"/>
</dbReference>
<evidence type="ECO:0000256" key="9">
    <source>
        <dbReference type="ARBA" id="ARBA00023157"/>
    </source>
</evidence>
<dbReference type="Gene3D" id="2.20.100.10">
    <property type="entry name" value="Thrombospondin type-1 (TSP1) repeat"/>
    <property type="match status" value="4"/>
</dbReference>
<keyword evidence="2" id="KW-0964">Secreted</keyword>
<dbReference type="Gene3D" id="2.60.40.2130">
    <property type="entry name" value="F-spondin domain"/>
    <property type="match status" value="1"/>
</dbReference>
<dbReference type="EMBL" id="GEBQ01021465">
    <property type="protein sequence ID" value="JAT18512.1"/>
    <property type="molecule type" value="Transcribed_RNA"/>
</dbReference>